<dbReference type="PIRSF" id="PIRSF006171">
    <property type="entry name" value="RR_citrat_malat"/>
    <property type="match status" value="1"/>
</dbReference>
<dbReference type="InterPro" id="IPR001789">
    <property type="entry name" value="Sig_transdc_resp-reg_receiver"/>
</dbReference>
<keyword evidence="4 9" id="KW-0902">Two-component regulatory system</keyword>
<evidence type="ECO:0000256" key="7">
    <source>
        <dbReference type="ARBA" id="ARBA00023159"/>
    </source>
</evidence>
<dbReference type="STRING" id="1122209.SAMN02745752_00630"/>
<dbReference type="Pfam" id="PF00072">
    <property type="entry name" value="Response_reg"/>
    <property type="match status" value="1"/>
</dbReference>
<dbReference type="InterPro" id="IPR036388">
    <property type="entry name" value="WH-like_DNA-bd_sf"/>
</dbReference>
<feature type="domain" description="Response regulatory" evidence="11">
    <location>
        <begin position="7"/>
        <end position="125"/>
    </location>
</feature>
<dbReference type="PANTHER" id="PTHR45526:SF1">
    <property type="entry name" value="TRANSCRIPTIONAL REGULATORY PROTEIN DCUR-RELATED"/>
    <property type="match status" value="1"/>
</dbReference>
<dbReference type="GO" id="GO:0000156">
    <property type="term" value="F:phosphorelay response regulator activity"/>
    <property type="evidence" value="ECO:0007669"/>
    <property type="project" value="TreeGrafter"/>
</dbReference>
<dbReference type="InterPro" id="IPR048714">
    <property type="entry name" value="DpiA-like_HTH"/>
</dbReference>
<dbReference type="CDD" id="cd19925">
    <property type="entry name" value="REC_citrate_TCS"/>
    <property type="match status" value="1"/>
</dbReference>
<evidence type="ECO:0000313" key="12">
    <source>
        <dbReference type="EMBL" id="SFX12465.1"/>
    </source>
</evidence>
<protein>
    <recommendedName>
        <fullName evidence="9">Transcriptional regulatory protein</fullName>
    </recommendedName>
</protein>
<dbReference type="EMBL" id="FPJW01000001">
    <property type="protein sequence ID" value="SFX12465.1"/>
    <property type="molecule type" value="Genomic_DNA"/>
</dbReference>
<dbReference type="InterPro" id="IPR036390">
    <property type="entry name" value="WH_DNA-bd_sf"/>
</dbReference>
<evidence type="ECO:0000313" key="13">
    <source>
        <dbReference type="Proteomes" id="UP000182350"/>
    </source>
</evidence>
<evidence type="ECO:0000256" key="5">
    <source>
        <dbReference type="ARBA" id="ARBA00023015"/>
    </source>
</evidence>
<dbReference type="InterPro" id="IPR051271">
    <property type="entry name" value="2C-system_Tx_regulators"/>
</dbReference>
<organism evidence="12 13">
    <name type="scientific">Marinospirillum alkaliphilum DSM 21637</name>
    <dbReference type="NCBI Taxonomy" id="1122209"/>
    <lineage>
        <taxon>Bacteria</taxon>
        <taxon>Pseudomonadati</taxon>
        <taxon>Pseudomonadota</taxon>
        <taxon>Gammaproteobacteria</taxon>
        <taxon>Oceanospirillales</taxon>
        <taxon>Oceanospirillaceae</taxon>
        <taxon>Marinospirillum</taxon>
    </lineage>
</organism>
<dbReference type="InterPro" id="IPR024187">
    <property type="entry name" value="Sig_transdc_resp-reg_cit/mal"/>
</dbReference>
<accession>A0A1K1UHE6</accession>
<evidence type="ECO:0000256" key="3">
    <source>
        <dbReference type="ARBA" id="ARBA00022553"/>
    </source>
</evidence>
<dbReference type="SUPFAM" id="SSF52172">
    <property type="entry name" value="CheY-like"/>
    <property type="match status" value="1"/>
</dbReference>
<dbReference type="SMART" id="SM00448">
    <property type="entry name" value="REC"/>
    <property type="match status" value="1"/>
</dbReference>
<sequence>MTNKNFGVLIIEDDFRIADINRQFIEQAKGFHVVARASCAQEALECLSGKAADIDLVLLDAYLPDVQGLELLWEIRRLYRHLEIVMVTAAKEVETIQEALRGGIFDYLIKPVEQERMQQMLQRFCDEHSFMALKQEVSQHELDQALRRSSKPSGDTRRLPKGIDRLTLDRLLEILQQHPGGMTALQLAEASGVSRSTARRYLEYLVAEQQLHAELDYGEVGRPERCYRLI</sequence>
<keyword evidence="6 9" id="KW-0238">DNA-binding</keyword>
<reference evidence="12 13" key="1">
    <citation type="submission" date="2016-11" db="EMBL/GenBank/DDBJ databases">
        <authorList>
            <person name="Jaros S."/>
            <person name="Januszkiewicz K."/>
            <person name="Wedrychowicz H."/>
        </authorList>
    </citation>
    <scope>NUCLEOTIDE SEQUENCE [LARGE SCALE GENOMIC DNA]</scope>
    <source>
        <strain evidence="12 13">DSM 21637</strain>
    </source>
</reference>
<dbReference type="Gene3D" id="1.10.10.10">
    <property type="entry name" value="Winged helix-like DNA-binding domain superfamily/Winged helix DNA-binding domain"/>
    <property type="match status" value="1"/>
</dbReference>
<dbReference type="SUPFAM" id="SSF46785">
    <property type="entry name" value="Winged helix' DNA-binding domain"/>
    <property type="match status" value="1"/>
</dbReference>
<evidence type="ECO:0000256" key="4">
    <source>
        <dbReference type="ARBA" id="ARBA00023012"/>
    </source>
</evidence>
<dbReference type="RefSeq" id="WP_072324824.1">
    <property type="nucleotide sequence ID" value="NZ_FPJW01000001.1"/>
</dbReference>
<dbReference type="GO" id="GO:0003700">
    <property type="term" value="F:DNA-binding transcription factor activity"/>
    <property type="evidence" value="ECO:0007669"/>
    <property type="project" value="InterPro"/>
</dbReference>
<dbReference type="PANTHER" id="PTHR45526">
    <property type="entry name" value="TRANSCRIPTIONAL REGULATORY PROTEIN DPIA"/>
    <property type="match status" value="1"/>
</dbReference>
<name>A0A1K1UHE6_9GAMM</name>
<evidence type="ECO:0000259" key="11">
    <source>
        <dbReference type="PROSITE" id="PS50110"/>
    </source>
</evidence>
<dbReference type="Gene3D" id="3.40.50.2300">
    <property type="match status" value="1"/>
</dbReference>
<keyword evidence="3 10" id="KW-0597">Phosphoprotein</keyword>
<evidence type="ECO:0000256" key="9">
    <source>
        <dbReference type="PIRNR" id="PIRNR006171"/>
    </source>
</evidence>
<gene>
    <name evidence="12" type="ORF">SAMN02745752_00630</name>
</gene>
<evidence type="ECO:0000256" key="1">
    <source>
        <dbReference type="ARBA" id="ARBA00004496"/>
    </source>
</evidence>
<keyword evidence="8 9" id="KW-0804">Transcription</keyword>
<evidence type="ECO:0000256" key="6">
    <source>
        <dbReference type="ARBA" id="ARBA00023125"/>
    </source>
</evidence>
<keyword evidence="13" id="KW-1185">Reference proteome</keyword>
<dbReference type="GO" id="GO:0005737">
    <property type="term" value="C:cytoplasm"/>
    <property type="evidence" value="ECO:0007669"/>
    <property type="project" value="UniProtKB-SubCell"/>
</dbReference>
<keyword evidence="5 9" id="KW-0805">Transcription regulation</keyword>
<dbReference type="OrthoDB" id="9802426at2"/>
<dbReference type="AlphaFoldDB" id="A0A1K1UHE6"/>
<keyword evidence="7 9" id="KW-0010">Activator</keyword>
<dbReference type="InterPro" id="IPR011006">
    <property type="entry name" value="CheY-like_superfamily"/>
</dbReference>
<proteinExistence type="predicted"/>
<comment type="subcellular location">
    <subcellularLocation>
        <location evidence="1 9">Cytoplasm</location>
    </subcellularLocation>
</comment>
<feature type="modified residue" description="4-aspartylphosphate" evidence="10">
    <location>
        <position position="60"/>
    </location>
</feature>
<dbReference type="Pfam" id="PF20714">
    <property type="entry name" value="HTH_64"/>
    <property type="match status" value="1"/>
</dbReference>
<evidence type="ECO:0000256" key="2">
    <source>
        <dbReference type="ARBA" id="ARBA00022490"/>
    </source>
</evidence>
<keyword evidence="2 9" id="KW-0963">Cytoplasm</keyword>
<dbReference type="PROSITE" id="PS50110">
    <property type="entry name" value="RESPONSE_REGULATORY"/>
    <property type="match status" value="1"/>
</dbReference>
<evidence type="ECO:0000256" key="8">
    <source>
        <dbReference type="ARBA" id="ARBA00023163"/>
    </source>
</evidence>
<evidence type="ECO:0000256" key="10">
    <source>
        <dbReference type="PROSITE-ProRule" id="PRU00169"/>
    </source>
</evidence>
<dbReference type="Proteomes" id="UP000182350">
    <property type="component" value="Unassembled WGS sequence"/>
</dbReference>
<dbReference type="GO" id="GO:0003677">
    <property type="term" value="F:DNA binding"/>
    <property type="evidence" value="ECO:0007669"/>
    <property type="project" value="UniProtKB-KW"/>
</dbReference>